<proteinExistence type="predicted"/>
<reference evidence="2" key="2">
    <citation type="journal article" date="2009" name="Genome Res.">
        <title>Comparative genomic analyses of the human fungal pathogens Coccidioides and their relatives.</title>
        <authorList>
            <person name="Sharpton T.J."/>
            <person name="Stajich J.E."/>
            <person name="Rounsley S.D."/>
            <person name="Gardner M.J."/>
            <person name="Wortman J.R."/>
            <person name="Jordar V.S."/>
            <person name="Maiti R."/>
            <person name="Kodira C.D."/>
            <person name="Neafsey D.E."/>
            <person name="Zeng Q."/>
            <person name="Hung C.-Y."/>
            <person name="McMahan C."/>
            <person name="Muszewska A."/>
            <person name="Grynberg M."/>
            <person name="Mandel M.A."/>
            <person name="Kellner E.M."/>
            <person name="Barker B.M."/>
            <person name="Galgiani J.N."/>
            <person name="Orbach M.J."/>
            <person name="Kirkland T.N."/>
            <person name="Cole G.T."/>
            <person name="Henn M.R."/>
            <person name="Birren B.W."/>
            <person name="Taylor J.W."/>
        </authorList>
    </citation>
    <scope>NUCLEOTIDE SEQUENCE [LARGE SCALE GENOMIC DNA]</scope>
    <source>
        <strain evidence="2">RMSCC 3488</strain>
    </source>
</reference>
<dbReference type="AlphaFoldDB" id="A0A0J6FW01"/>
<reference evidence="1 2" key="1">
    <citation type="submission" date="2007-06" db="EMBL/GenBank/DDBJ databases">
        <title>The Genome Sequence of Coccidioides posadasii RMSCC_3488.</title>
        <authorList>
            <consortium name="Coccidioides Genome Resources Consortium"/>
            <consortium name="The Broad Institute Genome Sequencing Platform"/>
            <person name="Henn M.R."/>
            <person name="Sykes S."/>
            <person name="Young S."/>
            <person name="Jaffe D."/>
            <person name="Berlin A."/>
            <person name="Alvarez P."/>
            <person name="Butler J."/>
            <person name="Gnerre S."/>
            <person name="Grabherr M."/>
            <person name="Mauceli E."/>
            <person name="Brockman W."/>
            <person name="Kodira C."/>
            <person name="Alvarado L."/>
            <person name="Zeng Q."/>
            <person name="Crawford M."/>
            <person name="Antoine C."/>
            <person name="Devon K."/>
            <person name="Galgiani J."/>
            <person name="Orsborn K."/>
            <person name="Lewis M.L."/>
            <person name="Nusbaum C."/>
            <person name="Galagan J."/>
            <person name="Birren B."/>
        </authorList>
    </citation>
    <scope>NUCLEOTIDE SEQUENCE [LARGE SCALE GENOMIC DNA]</scope>
    <source>
        <strain evidence="1 2">RMSCC 3488</strain>
    </source>
</reference>
<organism evidence="1 2">
    <name type="scientific">Coccidioides posadasii RMSCC 3488</name>
    <dbReference type="NCBI Taxonomy" id="454284"/>
    <lineage>
        <taxon>Eukaryota</taxon>
        <taxon>Fungi</taxon>
        <taxon>Dikarya</taxon>
        <taxon>Ascomycota</taxon>
        <taxon>Pezizomycotina</taxon>
        <taxon>Eurotiomycetes</taxon>
        <taxon>Eurotiomycetidae</taxon>
        <taxon>Onygenales</taxon>
        <taxon>Onygenaceae</taxon>
        <taxon>Coccidioides</taxon>
    </lineage>
</organism>
<dbReference type="Proteomes" id="UP000054567">
    <property type="component" value="Unassembled WGS sequence"/>
</dbReference>
<accession>A0A0J6FW01</accession>
<evidence type="ECO:0000313" key="2">
    <source>
        <dbReference type="Proteomes" id="UP000054567"/>
    </source>
</evidence>
<dbReference type="EMBL" id="DS268114">
    <property type="protein sequence ID" value="KMM73374.1"/>
    <property type="molecule type" value="Genomic_DNA"/>
</dbReference>
<evidence type="ECO:0000313" key="1">
    <source>
        <dbReference type="EMBL" id="KMM73374.1"/>
    </source>
</evidence>
<protein>
    <submittedName>
        <fullName evidence="1">Uncharacterized protein</fullName>
    </submittedName>
</protein>
<dbReference type="VEuPathDB" id="FungiDB:CPAG_09663"/>
<name>A0A0J6FW01_COCPO</name>
<reference evidence="2" key="3">
    <citation type="journal article" date="2010" name="Genome Res.">
        <title>Population genomic sequencing of Coccidioides fungi reveals recent hybridization and transposon control.</title>
        <authorList>
            <person name="Neafsey D.E."/>
            <person name="Barker B.M."/>
            <person name="Sharpton T.J."/>
            <person name="Stajich J.E."/>
            <person name="Park D.J."/>
            <person name="Whiston E."/>
            <person name="Hung C.-Y."/>
            <person name="McMahan C."/>
            <person name="White J."/>
            <person name="Sykes S."/>
            <person name="Heiman D."/>
            <person name="Young S."/>
            <person name="Zeng Q."/>
            <person name="Abouelleil A."/>
            <person name="Aftuck L."/>
            <person name="Bessette D."/>
            <person name="Brown A."/>
            <person name="FitzGerald M."/>
            <person name="Lui A."/>
            <person name="Macdonald J.P."/>
            <person name="Priest M."/>
            <person name="Orbach M.J."/>
            <person name="Galgiani J.N."/>
            <person name="Kirkland T.N."/>
            <person name="Cole G.T."/>
            <person name="Birren B.W."/>
            <person name="Henn M.R."/>
            <person name="Taylor J.W."/>
            <person name="Rounsley S.D."/>
        </authorList>
    </citation>
    <scope>NUCLEOTIDE SEQUENCE [LARGE SCALE GENOMIC DNA]</scope>
    <source>
        <strain evidence="2">RMSCC 3488</strain>
    </source>
</reference>
<sequence length="76" mass="8233">MNAHVNRKMQLESDFGNTLILQPSRPRCQLWTKIGFLVTLRSGPKGQRKADTVADSPQILCNGKGDVGHAGPAFSA</sequence>
<gene>
    <name evidence="1" type="ORF">CPAG_09663</name>
</gene>